<dbReference type="EMBL" id="VIGV01000006">
    <property type="protein sequence ID" value="TWS22774.1"/>
    <property type="molecule type" value="Genomic_DNA"/>
</dbReference>
<protein>
    <recommendedName>
        <fullName evidence="4">Serine protease</fullName>
    </recommendedName>
</protein>
<evidence type="ECO:0000313" key="3">
    <source>
        <dbReference type="Proteomes" id="UP000319792"/>
    </source>
</evidence>
<proteinExistence type="predicted"/>
<feature type="chain" id="PRO_5039342087" description="Serine protease" evidence="1">
    <location>
        <begin position="19"/>
        <end position="264"/>
    </location>
</feature>
<organism evidence="2 3">
    <name type="scientific">Tsukamurella sputi</name>
    <dbReference type="NCBI Taxonomy" id="2591848"/>
    <lineage>
        <taxon>Bacteria</taxon>
        <taxon>Bacillati</taxon>
        <taxon>Actinomycetota</taxon>
        <taxon>Actinomycetes</taxon>
        <taxon>Mycobacteriales</taxon>
        <taxon>Tsukamurellaceae</taxon>
        <taxon>Tsukamurella</taxon>
    </lineage>
</organism>
<comment type="caution">
    <text evidence="2">The sequence shown here is derived from an EMBL/GenBank/DDBJ whole genome shotgun (WGS) entry which is preliminary data.</text>
</comment>
<keyword evidence="1" id="KW-0732">Signal</keyword>
<evidence type="ECO:0000313" key="2">
    <source>
        <dbReference type="EMBL" id="TWS22774.1"/>
    </source>
</evidence>
<evidence type="ECO:0008006" key="4">
    <source>
        <dbReference type="Google" id="ProtNLM"/>
    </source>
</evidence>
<reference evidence="2 3" key="1">
    <citation type="submission" date="2019-08" db="EMBL/GenBank/DDBJ databases">
        <title>Tsukamurella conjunctivitidis sp. nov., Tsukamurella assacharolytica sp. nov. and Tsukamurella sputae sp. nov. isolated from patients with conjunctivitis, bacteraemia (lymphoma) and respiratory infection (sputum) in Hong Kong.</title>
        <authorList>
            <person name="Fok K.M.N."/>
            <person name="Fong J.Y.H."/>
        </authorList>
    </citation>
    <scope>NUCLEOTIDE SEQUENCE [LARGE SCALE GENOMIC DNA]</scope>
    <source>
        <strain evidence="2 3">HKU70</strain>
    </source>
</reference>
<name>A0A5C5RJI2_9ACTN</name>
<dbReference type="RefSeq" id="WP_146436333.1">
    <property type="nucleotide sequence ID" value="NZ_VIGV01000006.1"/>
</dbReference>
<gene>
    <name evidence="2" type="ORF">FK268_17345</name>
</gene>
<feature type="signal peptide" evidence="1">
    <location>
        <begin position="1"/>
        <end position="18"/>
    </location>
</feature>
<dbReference type="AlphaFoldDB" id="A0A5C5RJI2"/>
<dbReference type="Proteomes" id="UP000319792">
    <property type="component" value="Unassembled WGS sequence"/>
</dbReference>
<sequence length="264" mass="27006">MNALAFAAALVASGSCSAHLDGTAEPSPGAGSAMIGTPARSVPVVPAGAMKNPTCILPPFITIWCDAPRVSVGTVPDGVAVRLRPGDPIRFAGETSDRVCTVSFFARTSSGRQWALSGDACAAASGQQVYTFDGRRIGIVDRFLEAPSSPSEPAFHMPAISLDPQVVIESTLAGFAATTERVVVRVDGGNSRTEREVLDYGRTLGGTLRTSPPMAQPGDQGAPAIADGRLVGVLRSANDVTPASALIAALPALDPTAALVLATR</sequence>
<keyword evidence="3" id="KW-1185">Reference proteome</keyword>
<evidence type="ECO:0000256" key="1">
    <source>
        <dbReference type="SAM" id="SignalP"/>
    </source>
</evidence>
<accession>A0A5C5RJI2</accession>